<dbReference type="EMBL" id="LXPE01000021">
    <property type="protein sequence ID" value="OBA26217.1"/>
    <property type="molecule type" value="Genomic_DNA"/>
</dbReference>
<evidence type="ECO:0000313" key="2">
    <source>
        <dbReference type="EMBL" id="OBA26217.1"/>
    </source>
</evidence>
<evidence type="ECO:0000256" key="1">
    <source>
        <dbReference type="SAM" id="MobiDB-lite"/>
    </source>
</evidence>
<organism evidence="2 3">
    <name type="scientific">Hanseniaspora valbyensis NRRL Y-1626</name>
    <dbReference type="NCBI Taxonomy" id="766949"/>
    <lineage>
        <taxon>Eukaryota</taxon>
        <taxon>Fungi</taxon>
        <taxon>Dikarya</taxon>
        <taxon>Ascomycota</taxon>
        <taxon>Saccharomycotina</taxon>
        <taxon>Saccharomycetes</taxon>
        <taxon>Saccharomycodales</taxon>
        <taxon>Saccharomycodaceae</taxon>
        <taxon>Hanseniaspora</taxon>
    </lineage>
</organism>
<sequence length="248" mass="29265">MSHIQRRSSHSHSRFQSSINYDDNDNTEENNLANDNSTFNKNEPEKLSINKQVYERIIYAHDNVLEFLNYQNNLIHLMEKIVNGQVDDTVYNNIEQIVNEKSNFLKDNLELFKQKLLLDESLKKILSERKFTLNNENIEGNSEKDDTSTTEKQLETIKHIIKKRNDIQDIYCQVKNQISKDPKYVKKDIRVLKYEESNLSEKIVQVNQDIKATEELNNQRLERITKLYAILDANNSKEQEQADVELDE</sequence>
<feature type="region of interest" description="Disordered" evidence="1">
    <location>
        <begin position="1"/>
        <end position="43"/>
    </location>
</feature>
<keyword evidence="3" id="KW-1185">Reference proteome</keyword>
<dbReference type="AlphaFoldDB" id="A0A1B7TBX3"/>
<proteinExistence type="predicted"/>
<feature type="compositionally biased region" description="Basic residues" evidence="1">
    <location>
        <begin position="1"/>
        <end position="13"/>
    </location>
</feature>
<dbReference type="Proteomes" id="UP000092321">
    <property type="component" value="Unassembled WGS sequence"/>
</dbReference>
<name>A0A1B7TBX3_9ASCO</name>
<evidence type="ECO:0000313" key="3">
    <source>
        <dbReference type="Proteomes" id="UP000092321"/>
    </source>
</evidence>
<reference evidence="3" key="1">
    <citation type="journal article" date="2016" name="Proc. Natl. Acad. Sci. U.S.A.">
        <title>Comparative genomics of biotechnologically important yeasts.</title>
        <authorList>
            <person name="Riley R."/>
            <person name="Haridas S."/>
            <person name="Wolfe K.H."/>
            <person name="Lopes M.R."/>
            <person name="Hittinger C.T."/>
            <person name="Goeker M."/>
            <person name="Salamov A.A."/>
            <person name="Wisecaver J.H."/>
            <person name="Long T.M."/>
            <person name="Calvey C.H."/>
            <person name="Aerts A.L."/>
            <person name="Barry K.W."/>
            <person name="Choi C."/>
            <person name="Clum A."/>
            <person name="Coughlan A.Y."/>
            <person name="Deshpande S."/>
            <person name="Douglass A.P."/>
            <person name="Hanson S.J."/>
            <person name="Klenk H.-P."/>
            <person name="LaButti K.M."/>
            <person name="Lapidus A."/>
            <person name="Lindquist E.A."/>
            <person name="Lipzen A.M."/>
            <person name="Meier-Kolthoff J.P."/>
            <person name="Ohm R.A."/>
            <person name="Otillar R.P."/>
            <person name="Pangilinan J.L."/>
            <person name="Peng Y."/>
            <person name="Rokas A."/>
            <person name="Rosa C.A."/>
            <person name="Scheuner C."/>
            <person name="Sibirny A.A."/>
            <person name="Slot J.C."/>
            <person name="Stielow J.B."/>
            <person name="Sun H."/>
            <person name="Kurtzman C.P."/>
            <person name="Blackwell M."/>
            <person name="Grigoriev I.V."/>
            <person name="Jeffries T.W."/>
        </authorList>
    </citation>
    <scope>NUCLEOTIDE SEQUENCE [LARGE SCALE GENOMIC DNA]</scope>
    <source>
        <strain evidence="3">NRRL Y-1626</strain>
    </source>
</reference>
<protein>
    <submittedName>
        <fullName evidence="2">Uncharacterized protein</fullName>
    </submittedName>
</protein>
<comment type="caution">
    <text evidence="2">The sequence shown here is derived from an EMBL/GenBank/DDBJ whole genome shotgun (WGS) entry which is preliminary data.</text>
</comment>
<gene>
    <name evidence="2" type="ORF">HANVADRAFT_53287</name>
</gene>
<accession>A0A1B7TBX3</accession>